<evidence type="ECO:0000256" key="4">
    <source>
        <dbReference type="ARBA" id="ARBA00022989"/>
    </source>
</evidence>
<keyword evidence="5 6" id="KW-0472">Membrane</keyword>
<dbReference type="EMBL" id="GHES01044367">
    <property type="protein sequence ID" value="MPA74926.1"/>
    <property type="molecule type" value="Transcribed_RNA"/>
</dbReference>
<evidence type="ECO:0000256" key="6">
    <source>
        <dbReference type="RuleBase" id="RU367022"/>
    </source>
</evidence>
<comment type="similarity">
    <text evidence="1 6">Belongs to the copper transporter (Ctr) (TC 1.A.56) family. SLC31A subfamily.</text>
</comment>
<dbReference type="InterPro" id="IPR007274">
    <property type="entry name" value="Cop_transporter"/>
</dbReference>
<keyword evidence="3 6" id="KW-0187">Copper transport</keyword>
<dbReference type="Pfam" id="PF04145">
    <property type="entry name" value="Ctr"/>
    <property type="match status" value="2"/>
</dbReference>
<keyword evidence="4 6" id="KW-1133">Transmembrane helix</keyword>
<evidence type="ECO:0000256" key="1">
    <source>
        <dbReference type="ARBA" id="ARBA00006921"/>
    </source>
</evidence>
<proteinExistence type="inferred from homology"/>
<dbReference type="PANTHER" id="PTHR12483">
    <property type="entry name" value="SOLUTE CARRIER FAMILY 31 COPPER TRANSPORTERS"/>
    <property type="match status" value="1"/>
</dbReference>
<keyword evidence="6" id="KW-0813">Transport</keyword>
<sequence>MENNGQQWIHHNTSGAPPPPAAFYAIGSGTHVHHHKMMHMTFFWGKHAEVLFSGWPGNSTAMYALALIFVFALAVLVEWLSHCNFIKPGTNKVAAGLFQTGFHAVRSGMSYMVMLAVMSFNGGVFLAAVLGHAVGFMLFGSRAFKKGSDKPSDLPTMKC</sequence>
<evidence type="ECO:0000313" key="7">
    <source>
        <dbReference type="EMBL" id="MPA74926.1"/>
    </source>
</evidence>
<gene>
    <name evidence="7" type="ORF">Din_044367</name>
</gene>
<comment type="subcellular location">
    <subcellularLocation>
        <location evidence="6">Membrane</location>
        <topology evidence="6">Multi-pass membrane protein</topology>
    </subcellularLocation>
</comment>
<accession>A0A5B7C3S5</accession>
<protein>
    <recommendedName>
        <fullName evidence="6">Copper transport protein</fullName>
    </recommendedName>
</protein>
<evidence type="ECO:0000256" key="3">
    <source>
        <dbReference type="ARBA" id="ARBA00022796"/>
    </source>
</evidence>
<evidence type="ECO:0000256" key="2">
    <source>
        <dbReference type="ARBA" id="ARBA00022692"/>
    </source>
</evidence>
<evidence type="ECO:0000256" key="5">
    <source>
        <dbReference type="ARBA" id="ARBA00023136"/>
    </source>
</evidence>
<keyword evidence="2 6" id="KW-0812">Transmembrane</keyword>
<dbReference type="AlphaFoldDB" id="A0A5B7C3S5"/>
<organism evidence="7">
    <name type="scientific">Davidia involucrata</name>
    <name type="common">Dove tree</name>
    <dbReference type="NCBI Taxonomy" id="16924"/>
    <lineage>
        <taxon>Eukaryota</taxon>
        <taxon>Viridiplantae</taxon>
        <taxon>Streptophyta</taxon>
        <taxon>Embryophyta</taxon>
        <taxon>Tracheophyta</taxon>
        <taxon>Spermatophyta</taxon>
        <taxon>Magnoliopsida</taxon>
        <taxon>eudicotyledons</taxon>
        <taxon>Gunneridae</taxon>
        <taxon>Pentapetalae</taxon>
        <taxon>asterids</taxon>
        <taxon>Cornales</taxon>
        <taxon>Nyssaceae</taxon>
        <taxon>Davidia</taxon>
    </lineage>
</organism>
<dbReference type="PANTHER" id="PTHR12483:SF94">
    <property type="entry name" value="COPPER TRANSPORTER 4"/>
    <property type="match status" value="1"/>
</dbReference>
<dbReference type="GO" id="GO:0005886">
    <property type="term" value="C:plasma membrane"/>
    <property type="evidence" value="ECO:0007669"/>
    <property type="project" value="TreeGrafter"/>
</dbReference>
<name>A0A5B7C3S5_DAVIN</name>
<keyword evidence="6" id="KW-0186">Copper</keyword>
<dbReference type="GO" id="GO:0005375">
    <property type="term" value="F:copper ion transmembrane transporter activity"/>
    <property type="evidence" value="ECO:0007669"/>
    <property type="project" value="UniProtKB-UniRule"/>
</dbReference>
<feature type="transmembrane region" description="Helical" evidence="6">
    <location>
        <begin position="61"/>
        <end position="81"/>
    </location>
</feature>
<keyword evidence="6" id="KW-0406">Ion transport</keyword>
<reference evidence="7" key="1">
    <citation type="submission" date="2019-08" db="EMBL/GenBank/DDBJ databases">
        <title>Reference gene set and small RNA set construction with multiple tissues from Davidia involucrata Baill.</title>
        <authorList>
            <person name="Yang H."/>
            <person name="Zhou C."/>
            <person name="Li G."/>
            <person name="Wang J."/>
            <person name="Gao P."/>
            <person name="Wang M."/>
            <person name="Wang R."/>
            <person name="Zhao Y."/>
        </authorList>
    </citation>
    <scope>NUCLEOTIDE SEQUENCE</scope>
    <source>
        <tissue evidence="7">Mixed with DoveR01_LX</tissue>
    </source>
</reference>
<feature type="transmembrane region" description="Helical" evidence="6">
    <location>
        <begin position="120"/>
        <end position="140"/>
    </location>
</feature>